<dbReference type="SUPFAM" id="SSF54001">
    <property type="entry name" value="Cysteine proteinases"/>
    <property type="match status" value="1"/>
</dbReference>
<keyword evidence="6" id="KW-1185">Reference proteome</keyword>
<comment type="caution">
    <text evidence="5">The sequence shown here is derived from an EMBL/GenBank/DDBJ whole genome shotgun (WGS) entry which is preliminary data.</text>
</comment>
<evidence type="ECO:0000256" key="3">
    <source>
        <dbReference type="ARBA" id="ARBA00022801"/>
    </source>
</evidence>
<organism evidence="5 6">
    <name type="scientific">Carnegiea gigantea</name>
    <dbReference type="NCBI Taxonomy" id="171969"/>
    <lineage>
        <taxon>Eukaryota</taxon>
        <taxon>Viridiplantae</taxon>
        <taxon>Streptophyta</taxon>
        <taxon>Embryophyta</taxon>
        <taxon>Tracheophyta</taxon>
        <taxon>Spermatophyta</taxon>
        <taxon>Magnoliopsida</taxon>
        <taxon>eudicotyledons</taxon>
        <taxon>Gunneridae</taxon>
        <taxon>Pentapetalae</taxon>
        <taxon>Caryophyllales</taxon>
        <taxon>Cactineae</taxon>
        <taxon>Cactaceae</taxon>
        <taxon>Cactoideae</taxon>
        <taxon>Echinocereeae</taxon>
        <taxon>Carnegiea</taxon>
    </lineage>
</organism>
<dbReference type="GO" id="GO:0006508">
    <property type="term" value="P:proteolysis"/>
    <property type="evidence" value="ECO:0007669"/>
    <property type="project" value="UniProtKB-KW"/>
</dbReference>
<dbReference type="EMBL" id="JAKOGI010000864">
    <property type="protein sequence ID" value="KAJ8429730.1"/>
    <property type="molecule type" value="Genomic_DNA"/>
</dbReference>
<reference evidence="5" key="1">
    <citation type="submission" date="2022-04" db="EMBL/GenBank/DDBJ databases">
        <title>Carnegiea gigantea Genome sequencing and assembly v2.</title>
        <authorList>
            <person name="Copetti D."/>
            <person name="Sanderson M.J."/>
            <person name="Burquez A."/>
            <person name="Wojciechowski M.F."/>
        </authorList>
    </citation>
    <scope>NUCLEOTIDE SEQUENCE</scope>
    <source>
        <strain evidence="5">SGP5-SGP5p</strain>
        <tissue evidence="5">Aerial part</tissue>
    </source>
</reference>
<dbReference type="InterPro" id="IPR038765">
    <property type="entry name" value="Papain-like_cys_pep_sf"/>
</dbReference>
<sequence>MVYHNEQKAIILANIHPSRFFFSRYVYVFFPILRSEHFFFVVFQFSDKIVNIIDNLMLLEKSSTRYGNCDTLLDNINLYDCGIHTMRHVETYYGDLQSWDHVFQKEKEALLRILRVKYAAQILLDPDNLLRDNTLCKAKLETRVREQQLLH</sequence>
<keyword evidence="3" id="KW-0378">Hydrolase</keyword>
<dbReference type="GO" id="GO:0008234">
    <property type="term" value="F:cysteine-type peptidase activity"/>
    <property type="evidence" value="ECO:0007669"/>
    <property type="project" value="InterPro"/>
</dbReference>
<evidence type="ECO:0000256" key="1">
    <source>
        <dbReference type="ARBA" id="ARBA00005234"/>
    </source>
</evidence>
<proteinExistence type="inferred from homology"/>
<evidence type="ECO:0000313" key="6">
    <source>
        <dbReference type="Proteomes" id="UP001153076"/>
    </source>
</evidence>
<keyword evidence="2" id="KW-0645">Protease</keyword>
<evidence type="ECO:0000256" key="2">
    <source>
        <dbReference type="ARBA" id="ARBA00022670"/>
    </source>
</evidence>
<dbReference type="PROSITE" id="PS50600">
    <property type="entry name" value="ULP_PROTEASE"/>
    <property type="match status" value="1"/>
</dbReference>
<dbReference type="Proteomes" id="UP001153076">
    <property type="component" value="Unassembled WGS sequence"/>
</dbReference>
<accession>A0A9Q1JRR1</accession>
<dbReference type="OrthoDB" id="1749240at2759"/>
<protein>
    <recommendedName>
        <fullName evidence="4">Ubiquitin-like protease family profile domain-containing protein</fullName>
    </recommendedName>
</protein>
<name>A0A9Q1JRR1_9CARY</name>
<dbReference type="InterPro" id="IPR003653">
    <property type="entry name" value="Peptidase_C48_C"/>
</dbReference>
<gene>
    <name evidence="5" type="ORF">Cgig2_023119</name>
</gene>
<dbReference type="AlphaFoldDB" id="A0A9Q1JRR1"/>
<evidence type="ECO:0000259" key="4">
    <source>
        <dbReference type="PROSITE" id="PS50600"/>
    </source>
</evidence>
<comment type="similarity">
    <text evidence="1">Belongs to the peptidase C48 family.</text>
</comment>
<evidence type="ECO:0000313" key="5">
    <source>
        <dbReference type="EMBL" id="KAJ8429730.1"/>
    </source>
</evidence>
<dbReference type="Gene3D" id="3.40.395.10">
    <property type="entry name" value="Adenoviral Proteinase, Chain A"/>
    <property type="match status" value="1"/>
</dbReference>
<feature type="domain" description="Ubiquitin-like protease family profile" evidence="4">
    <location>
        <begin position="1"/>
        <end position="92"/>
    </location>
</feature>